<dbReference type="InterPro" id="IPR014057">
    <property type="entry name" value="HI1420"/>
</dbReference>
<evidence type="ECO:0000313" key="2">
    <source>
        <dbReference type="Proteomes" id="UP000290819"/>
    </source>
</evidence>
<dbReference type="PANTHER" id="PTHR40275:SF1">
    <property type="entry name" value="SSL7038 PROTEIN"/>
    <property type="match status" value="1"/>
</dbReference>
<reference evidence="1 2" key="1">
    <citation type="submission" date="2017-03" db="EMBL/GenBank/DDBJ databases">
        <authorList>
            <person name="Safronova V.I."/>
            <person name="Sazanova A.L."/>
            <person name="Chirak E.R."/>
        </authorList>
    </citation>
    <scope>NUCLEOTIDE SEQUENCE [LARGE SCALE GENOMIC DNA]</scope>
    <source>
        <strain evidence="1 2">Opo-243</strain>
    </source>
</reference>
<dbReference type="EMBL" id="MZXW01000002">
    <property type="protein sequence ID" value="RXT54401.1"/>
    <property type="molecule type" value="Genomic_DNA"/>
</dbReference>
<gene>
    <name evidence="1" type="ORF">B5V03_00060</name>
</gene>
<evidence type="ECO:0000313" key="1">
    <source>
        <dbReference type="EMBL" id="RXT54401.1"/>
    </source>
</evidence>
<organism evidence="1 2">
    <name type="scientific">Bradyrhizobium betae</name>
    <dbReference type="NCBI Taxonomy" id="244734"/>
    <lineage>
        <taxon>Bacteria</taxon>
        <taxon>Pseudomonadati</taxon>
        <taxon>Pseudomonadota</taxon>
        <taxon>Alphaproteobacteria</taxon>
        <taxon>Hyphomicrobiales</taxon>
        <taxon>Nitrobacteraceae</taxon>
        <taxon>Bradyrhizobium</taxon>
    </lineage>
</organism>
<dbReference type="RefSeq" id="WP_129267253.1">
    <property type="nucleotide sequence ID" value="NZ_MZXW01000002.1"/>
</dbReference>
<proteinExistence type="predicted"/>
<dbReference type="PANTHER" id="PTHR40275">
    <property type="entry name" value="SSL7038 PROTEIN"/>
    <property type="match status" value="1"/>
</dbReference>
<dbReference type="Pfam" id="PF21716">
    <property type="entry name" value="dnstrm_HI1420"/>
    <property type="match status" value="1"/>
</dbReference>
<accession>A0A4Q1VS46</accession>
<keyword evidence="2" id="KW-1185">Reference proteome</keyword>
<sequence length="95" mass="10397">MTKAYRRIVPSMMAKELNIALASAEPKTICKAIGKALGEFNIAEIASQTGLQRQSIYRAFKNNTQLPNFSTVVAVLSAMGLQLEVKPKRERTTAA</sequence>
<dbReference type="AlphaFoldDB" id="A0A4Q1VS46"/>
<dbReference type="Proteomes" id="UP000290819">
    <property type="component" value="Unassembled WGS sequence"/>
</dbReference>
<comment type="caution">
    <text evidence="1">The sequence shown here is derived from an EMBL/GenBank/DDBJ whole genome shotgun (WGS) entry which is preliminary data.</text>
</comment>
<protein>
    <submittedName>
        <fullName evidence="1">Addiction module antitoxin</fullName>
    </submittedName>
</protein>
<name>A0A4Q1VS46_9BRAD</name>
<dbReference type="OrthoDB" id="9798416at2"/>